<dbReference type="PIRSF" id="PIRSF038972">
    <property type="entry name" value="Trm12"/>
    <property type="match status" value="1"/>
</dbReference>
<dbReference type="GO" id="GO:0102522">
    <property type="term" value="F:tRNA 4-demethylwyosine alpha-amino-alpha-carboxypropyltransferase activity"/>
    <property type="evidence" value="ECO:0007669"/>
    <property type="project" value="UniProtKB-EC"/>
</dbReference>
<dbReference type="SUPFAM" id="SSF53335">
    <property type="entry name" value="S-adenosyl-L-methionine-dependent methyltransferases"/>
    <property type="match status" value="1"/>
</dbReference>
<evidence type="ECO:0000313" key="5">
    <source>
        <dbReference type="EMBL" id="KAH7039949.1"/>
    </source>
</evidence>
<dbReference type="GO" id="GO:0008175">
    <property type="term" value="F:tRNA methyltransferase activity"/>
    <property type="evidence" value="ECO:0007669"/>
    <property type="project" value="TreeGrafter"/>
</dbReference>
<evidence type="ECO:0000256" key="3">
    <source>
        <dbReference type="SAM" id="MobiDB-lite"/>
    </source>
</evidence>
<dbReference type="GeneID" id="70181710"/>
<dbReference type="Proteomes" id="UP000756346">
    <property type="component" value="Unassembled WGS sequence"/>
</dbReference>
<comment type="caution">
    <text evidence="5">The sequence shown here is derived from an EMBL/GenBank/DDBJ whole genome shotgun (WGS) entry which is preliminary data.</text>
</comment>
<dbReference type="Gene3D" id="3.40.50.150">
    <property type="entry name" value="Vaccinia Virus protein VP39"/>
    <property type="match status" value="1"/>
</dbReference>
<feature type="domain" description="SAM-dependent methyltransferase TRM5/TYW2-type" evidence="4">
    <location>
        <begin position="182"/>
        <end position="503"/>
    </location>
</feature>
<dbReference type="GO" id="GO:0008757">
    <property type="term" value="F:S-adenosylmethionine-dependent methyltransferase activity"/>
    <property type="evidence" value="ECO:0007669"/>
    <property type="project" value="InterPro"/>
</dbReference>
<protein>
    <recommendedName>
        <fullName evidence="1">tRNA(Phe) (4-demethylwyosine(37)-C(7)) aminocarboxypropyltransferase</fullName>
        <ecNumber evidence="1">2.5.1.114</ecNumber>
    </recommendedName>
</protein>
<dbReference type="PROSITE" id="PS51684">
    <property type="entry name" value="SAM_MT_TRM5_TYW2"/>
    <property type="match status" value="1"/>
</dbReference>
<dbReference type="EMBL" id="JAGTJQ010000001">
    <property type="protein sequence ID" value="KAH7039949.1"/>
    <property type="molecule type" value="Genomic_DNA"/>
</dbReference>
<dbReference type="GO" id="GO:0005737">
    <property type="term" value="C:cytoplasm"/>
    <property type="evidence" value="ECO:0007669"/>
    <property type="project" value="TreeGrafter"/>
</dbReference>
<keyword evidence="6" id="KW-1185">Reference proteome</keyword>
<feature type="region of interest" description="Disordered" evidence="3">
    <location>
        <begin position="1"/>
        <end position="28"/>
    </location>
</feature>
<evidence type="ECO:0000259" key="4">
    <source>
        <dbReference type="PROSITE" id="PS51684"/>
    </source>
</evidence>
<feature type="region of interest" description="Disordered" evidence="3">
    <location>
        <begin position="230"/>
        <end position="265"/>
    </location>
</feature>
<accession>A0A9P8YGG8</accession>
<proteinExistence type="predicted"/>
<feature type="region of interest" description="Disordered" evidence="3">
    <location>
        <begin position="161"/>
        <end position="183"/>
    </location>
</feature>
<dbReference type="EC" id="2.5.1.114" evidence="1"/>
<dbReference type="RefSeq" id="XP_046018004.1">
    <property type="nucleotide sequence ID" value="XM_046152164.1"/>
</dbReference>
<feature type="compositionally biased region" description="Low complexity" evidence="3">
    <location>
        <begin position="241"/>
        <end position="260"/>
    </location>
</feature>
<dbReference type="PANTHER" id="PTHR23245:SF25">
    <property type="entry name" value="TRNA WYBUTOSINE-SYNTHESIZING PROTEIN 2 HOMOLOG"/>
    <property type="match status" value="1"/>
</dbReference>
<keyword evidence="5" id="KW-0808">Transferase</keyword>
<dbReference type="OrthoDB" id="2387925at2759"/>
<gene>
    <name evidence="5" type="ORF">B0I36DRAFT_309658</name>
</gene>
<sequence length="511" mass="56689">MTQRGEGTVLRDHKKDRSKRKPASQNPVEAAVLTWRASLPTGAVHDAEHAAPISSATLIAQAPKRWTVYEPMILLPTGSFSSAAWAELLKYAGQQQGRLLQDLWCLILAEITRKTGAKQPLTHLAINEGIPLVRDEDEHQHQDSKDNILRSPTGLAMLHGDFGPASTQAGDNDECGHGQQSGNVTDEDFQNAFWVSTKQNGICQTWAPRWTMFSRGNIKEKARLLDFHTPKIDHPNATGISPPQQQQDSSSGKTTQSSTTPMARTITKQKLQDSYAVDMYAGIGYFVFSYARLGLRVLCWELNPWSVEGLRRGAEANGWSVRIIRSVGELARPTGELVHRRAPSQQATHVPAAKGRRNVSSKEEAQIVVFLEDNIHAARRIAELRAAWTNQDNDTDDPLEILHVNGGLLPVSTGSWAGAWDITCPSRDAWLHLHENVGVADIERRKGEIERWFRDYQDQQQQQKAGGDVGSAGRRSARVEHVELVKTFAPGVWHCVFDVYATSRKADTGES</sequence>
<dbReference type="PANTHER" id="PTHR23245">
    <property type="entry name" value="TRNA METHYLTRANSFERASE"/>
    <property type="match status" value="1"/>
</dbReference>
<dbReference type="InterPro" id="IPR026274">
    <property type="entry name" value="tRNA_wybutosine_synth_prot_2"/>
</dbReference>
<organism evidence="5 6">
    <name type="scientific">Microdochium trichocladiopsis</name>
    <dbReference type="NCBI Taxonomy" id="1682393"/>
    <lineage>
        <taxon>Eukaryota</taxon>
        <taxon>Fungi</taxon>
        <taxon>Dikarya</taxon>
        <taxon>Ascomycota</taxon>
        <taxon>Pezizomycotina</taxon>
        <taxon>Sordariomycetes</taxon>
        <taxon>Xylariomycetidae</taxon>
        <taxon>Xylariales</taxon>
        <taxon>Microdochiaceae</taxon>
        <taxon>Microdochium</taxon>
    </lineage>
</organism>
<dbReference type="AlphaFoldDB" id="A0A9P8YGG8"/>
<dbReference type="InterPro" id="IPR029063">
    <property type="entry name" value="SAM-dependent_MTases_sf"/>
</dbReference>
<dbReference type="GO" id="GO:0031591">
    <property type="term" value="P:wybutosine biosynthetic process"/>
    <property type="evidence" value="ECO:0007669"/>
    <property type="project" value="InterPro"/>
</dbReference>
<evidence type="ECO:0000313" key="6">
    <source>
        <dbReference type="Proteomes" id="UP000756346"/>
    </source>
</evidence>
<keyword evidence="5" id="KW-0489">Methyltransferase</keyword>
<dbReference type="InterPro" id="IPR030382">
    <property type="entry name" value="MeTrfase_TRM5/TYW2"/>
</dbReference>
<dbReference type="GO" id="GO:0030488">
    <property type="term" value="P:tRNA methylation"/>
    <property type="evidence" value="ECO:0007669"/>
    <property type="project" value="TreeGrafter"/>
</dbReference>
<evidence type="ECO:0000256" key="1">
    <source>
        <dbReference type="ARBA" id="ARBA00012265"/>
    </source>
</evidence>
<comment type="catalytic activity">
    <reaction evidence="2">
        <text>4-demethylwyosine(37) in tRNA(Phe) + S-adenosyl-L-methionine = 4-demethyl-7-[(3S)-3-amino-3-carboxypropyl]wyosine(37) in tRNA(Phe) + S-methyl-5'-thioadenosine + H(+)</text>
        <dbReference type="Rhea" id="RHEA:36355"/>
        <dbReference type="Rhea" id="RHEA-COMP:10164"/>
        <dbReference type="Rhea" id="RHEA-COMP:10378"/>
        <dbReference type="ChEBI" id="CHEBI:15378"/>
        <dbReference type="ChEBI" id="CHEBI:17509"/>
        <dbReference type="ChEBI" id="CHEBI:59789"/>
        <dbReference type="ChEBI" id="CHEBI:64315"/>
        <dbReference type="ChEBI" id="CHEBI:73550"/>
        <dbReference type="EC" id="2.5.1.114"/>
    </reaction>
</comment>
<evidence type="ECO:0000256" key="2">
    <source>
        <dbReference type="ARBA" id="ARBA00049400"/>
    </source>
</evidence>
<reference evidence="5" key="1">
    <citation type="journal article" date="2021" name="Nat. Commun.">
        <title>Genetic determinants of endophytism in the Arabidopsis root mycobiome.</title>
        <authorList>
            <person name="Mesny F."/>
            <person name="Miyauchi S."/>
            <person name="Thiergart T."/>
            <person name="Pickel B."/>
            <person name="Atanasova L."/>
            <person name="Karlsson M."/>
            <person name="Huettel B."/>
            <person name="Barry K.W."/>
            <person name="Haridas S."/>
            <person name="Chen C."/>
            <person name="Bauer D."/>
            <person name="Andreopoulos W."/>
            <person name="Pangilinan J."/>
            <person name="LaButti K."/>
            <person name="Riley R."/>
            <person name="Lipzen A."/>
            <person name="Clum A."/>
            <person name="Drula E."/>
            <person name="Henrissat B."/>
            <person name="Kohler A."/>
            <person name="Grigoriev I.V."/>
            <person name="Martin F.M."/>
            <person name="Hacquard S."/>
        </authorList>
    </citation>
    <scope>NUCLEOTIDE SEQUENCE</scope>
    <source>
        <strain evidence="5">MPI-CAGE-CH-0230</strain>
    </source>
</reference>
<name>A0A9P8YGG8_9PEZI</name>